<name>A0A1F6TQ06_9PROT</name>
<dbReference type="Proteomes" id="UP000178885">
    <property type="component" value="Unassembled WGS sequence"/>
</dbReference>
<evidence type="ECO:0000313" key="4">
    <source>
        <dbReference type="Proteomes" id="UP000178885"/>
    </source>
</evidence>
<proteinExistence type="predicted"/>
<protein>
    <submittedName>
        <fullName evidence="3">Uncharacterized protein</fullName>
    </submittedName>
</protein>
<organism evidence="3 4">
    <name type="scientific">Candidatus Muproteobacteria bacterium RBG_16_65_34</name>
    <dbReference type="NCBI Taxonomy" id="1817760"/>
    <lineage>
        <taxon>Bacteria</taxon>
        <taxon>Pseudomonadati</taxon>
        <taxon>Pseudomonadota</taxon>
        <taxon>Candidatus Muproteobacteria</taxon>
    </lineage>
</organism>
<sequence length="87" mass="9152">MKKRSLWAVMGLALLSAAAVAQETGPVDPARQPERAQERGKDASGAAQAGEPEQGICGKRYGMGYESRRREAAVGATPEPEGRNGGR</sequence>
<evidence type="ECO:0000256" key="2">
    <source>
        <dbReference type="SAM" id="SignalP"/>
    </source>
</evidence>
<dbReference type="AlphaFoldDB" id="A0A1F6TQ06"/>
<accession>A0A1F6TQ06</accession>
<evidence type="ECO:0000313" key="3">
    <source>
        <dbReference type="EMBL" id="OGI47139.1"/>
    </source>
</evidence>
<reference evidence="3 4" key="1">
    <citation type="journal article" date="2016" name="Nat. Commun.">
        <title>Thousands of microbial genomes shed light on interconnected biogeochemical processes in an aquifer system.</title>
        <authorList>
            <person name="Anantharaman K."/>
            <person name="Brown C.T."/>
            <person name="Hug L.A."/>
            <person name="Sharon I."/>
            <person name="Castelle C.J."/>
            <person name="Probst A.J."/>
            <person name="Thomas B.C."/>
            <person name="Singh A."/>
            <person name="Wilkins M.J."/>
            <person name="Karaoz U."/>
            <person name="Brodie E.L."/>
            <person name="Williams K.H."/>
            <person name="Hubbard S.S."/>
            <person name="Banfield J.F."/>
        </authorList>
    </citation>
    <scope>NUCLEOTIDE SEQUENCE [LARGE SCALE GENOMIC DNA]</scope>
</reference>
<comment type="caution">
    <text evidence="3">The sequence shown here is derived from an EMBL/GenBank/DDBJ whole genome shotgun (WGS) entry which is preliminary data.</text>
</comment>
<feature type="signal peptide" evidence="2">
    <location>
        <begin position="1"/>
        <end position="21"/>
    </location>
</feature>
<dbReference type="STRING" id="1817760.A2151_09500"/>
<keyword evidence="2" id="KW-0732">Signal</keyword>
<feature type="compositionally biased region" description="Basic and acidic residues" evidence="1">
    <location>
        <begin position="31"/>
        <end position="42"/>
    </location>
</feature>
<evidence type="ECO:0000256" key="1">
    <source>
        <dbReference type="SAM" id="MobiDB-lite"/>
    </source>
</evidence>
<dbReference type="EMBL" id="MFSU01000064">
    <property type="protein sequence ID" value="OGI47139.1"/>
    <property type="molecule type" value="Genomic_DNA"/>
</dbReference>
<feature type="chain" id="PRO_5009526770" evidence="2">
    <location>
        <begin position="22"/>
        <end position="87"/>
    </location>
</feature>
<gene>
    <name evidence="3" type="ORF">A2151_09500</name>
</gene>
<feature type="region of interest" description="Disordered" evidence="1">
    <location>
        <begin position="21"/>
        <end position="87"/>
    </location>
</feature>